<dbReference type="Gene3D" id="3.40.640.10">
    <property type="entry name" value="Type I PLP-dependent aspartate aminotransferase-like (Major domain)"/>
    <property type="match status" value="1"/>
</dbReference>
<evidence type="ECO:0000256" key="1">
    <source>
        <dbReference type="ARBA" id="ARBA00022898"/>
    </source>
</evidence>
<feature type="modified residue" description="N6-(pyridoxal phosphate)lysine" evidence="4">
    <location>
        <position position="196"/>
    </location>
</feature>
<evidence type="ECO:0000313" key="7">
    <source>
        <dbReference type="Proteomes" id="UP000182517"/>
    </source>
</evidence>
<dbReference type="InterPro" id="IPR000653">
    <property type="entry name" value="DegT/StrS_aminotransferase"/>
</dbReference>
<sequence>MSSIPFIDLQAQQARIRPEIDRRIQDVLNHGKYIMGPEVAELESRLADYVGVQHCIGVASGTDALLMALMAYGVGPGDAVFTTPFTFVATAEVISLLGATPVFVDIDPQTFNICPKSLEQAIAKARAENRGQLIPRGIVPVDLFGLPADYDAINALAKTHGLFVLEDSAQGLGGVYKGRMACSLAHSAATSFFPAKPLGCYGDGGAIFTSDDEFAEKLRSIRVHGKGSNKYDNIRIGVNGRLDTLQAAILLPKFDIFPEEIDKRNAVAEGYSKRLSQVPGLRLPIMPEGYRSAWAQYSLLTERREELQASLKAVGVPTAVYYPKPLHLQTAYGGLGSGEGAFPESEKAAQSIMSLPMHPYLQEEQIAFICDTIRESLR</sequence>
<dbReference type="Pfam" id="PF01041">
    <property type="entry name" value="DegT_DnrJ_EryC1"/>
    <property type="match status" value="1"/>
</dbReference>
<proteinExistence type="inferred from homology"/>
<evidence type="ECO:0000256" key="5">
    <source>
        <dbReference type="RuleBase" id="RU004508"/>
    </source>
</evidence>
<dbReference type="InterPro" id="IPR015421">
    <property type="entry name" value="PyrdxlP-dep_Trfase_major"/>
</dbReference>
<evidence type="ECO:0000256" key="3">
    <source>
        <dbReference type="PIRSR" id="PIRSR000390-1"/>
    </source>
</evidence>
<dbReference type="InterPro" id="IPR015422">
    <property type="entry name" value="PyrdxlP-dep_Trfase_small"/>
</dbReference>
<dbReference type="RefSeq" id="WP_072282607.1">
    <property type="nucleotide sequence ID" value="NZ_CP015519.1"/>
</dbReference>
<dbReference type="InterPro" id="IPR015424">
    <property type="entry name" value="PyrdxlP-dep_Trfase"/>
</dbReference>
<dbReference type="AlphaFoldDB" id="A0A1L3GL28"/>
<evidence type="ECO:0000313" key="6">
    <source>
        <dbReference type="EMBL" id="APG26646.1"/>
    </source>
</evidence>
<dbReference type="SUPFAM" id="SSF53383">
    <property type="entry name" value="PLP-dependent transferases"/>
    <property type="match status" value="1"/>
</dbReference>
<dbReference type="GO" id="GO:0000271">
    <property type="term" value="P:polysaccharide biosynthetic process"/>
    <property type="evidence" value="ECO:0007669"/>
    <property type="project" value="TreeGrafter"/>
</dbReference>
<dbReference type="FunFam" id="3.40.640.10:FF:000089">
    <property type="entry name" value="Aminotransferase, DegT/DnrJ/EryC1/StrS family"/>
    <property type="match status" value="1"/>
</dbReference>
<gene>
    <name evidence="6" type="ORF">A7E78_01475</name>
</gene>
<dbReference type="EMBL" id="CP015519">
    <property type="protein sequence ID" value="APG26646.1"/>
    <property type="molecule type" value="Genomic_DNA"/>
</dbReference>
<protein>
    <submittedName>
        <fullName evidence="6">Aminotransferase DegT</fullName>
    </submittedName>
</protein>
<evidence type="ECO:0000256" key="2">
    <source>
        <dbReference type="ARBA" id="ARBA00037999"/>
    </source>
</evidence>
<dbReference type="PANTHER" id="PTHR30244:SF42">
    <property type="entry name" value="UDP-2-ACETAMIDO-2-DEOXY-3-OXO-D-GLUCURONATE AMINOTRANSFERASE"/>
    <property type="match status" value="1"/>
</dbReference>
<dbReference type="STRING" id="1842532.A7E78_01475"/>
<feature type="active site" description="Proton acceptor" evidence="3">
    <location>
        <position position="196"/>
    </location>
</feature>
<keyword evidence="6" id="KW-0808">Transferase</keyword>
<keyword evidence="7" id="KW-1185">Reference proteome</keyword>
<dbReference type="Proteomes" id="UP000182517">
    <property type="component" value="Chromosome"/>
</dbReference>
<keyword evidence="6" id="KW-0032">Aminotransferase</keyword>
<dbReference type="GO" id="GO:0030170">
    <property type="term" value="F:pyridoxal phosphate binding"/>
    <property type="evidence" value="ECO:0007669"/>
    <property type="project" value="UniProtKB-ARBA"/>
</dbReference>
<dbReference type="CDD" id="cd00616">
    <property type="entry name" value="AHBA_syn"/>
    <property type="match status" value="1"/>
</dbReference>
<reference evidence="6 7" key="1">
    <citation type="journal article" date="2017" name="Genome Announc.">
        <title>Complete Genome Sequences of Two Acetylene-Fermenting Pelobacter acetylenicus Strains.</title>
        <authorList>
            <person name="Sutton J.M."/>
            <person name="Baesman S.M."/>
            <person name="Fierst J.L."/>
            <person name="Poret-Peterson A.T."/>
            <person name="Oremland R.S."/>
            <person name="Dunlap D.S."/>
            <person name="Akob D.M."/>
        </authorList>
    </citation>
    <scope>NUCLEOTIDE SEQUENCE [LARGE SCALE GENOMIC DNA]</scope>
    <source>
        <strain evidence="6 7">SFB93</strain>
    </source>
</reference>
<organism evidence="6 7">
    <name type="scientific">Syntrophotalea acetylenivorans</name>
    <dbReference type="NCBI Taxonomy" id="1842532"/>
    <lineage>
        <taxon>Bacteria</taxon>
        <taxon>Pseudomonadati</taxon>
        <taxon>Thermodesulfobacteriota</taxon>
        <taxon>Desulfuromonadia</taxon>
        <taxon>Desulfuromonadales</taxon>
        <taxon>Syntrophotaleaceae</taxon>
        <taxon>Syntrophotalea</taxon>
    </lineage>
</organism>
<keyword evidence="1 4" id="KW-0663">Pyridoxal phosphate</keyword>
<accession>A0A1L3GL28</accession>
<dbReference type="GO" id="GO:0008483">
    <property type="term" value="F:transaminase activity"/>
    <property type="evidence" value="ECO:0007669"/>
    <property type="project" value="UniProtKB-KW"/>
</dbReference>
<dbReference type="PANTHER" id="PTHR30244">
    <property type="entry name" value="TRANSAMINASE"/>
    <property type="match status" value="1"/>
</dbReference>
<dbReference type="OrthoDB" id="9810913at2"/>
<dbReference type="PIRSF" id="PIRSF000390">
    <property type="entry name" value="PLP_StrS"/>
    <property type="match status" value="1"/>
</dbReference>
<dbReference type="Gene3D" id="3.90.1150.10">
    <property type="entry name" value="Aspartate Aminotransferase, domain 1"/>
    <property type="match status" value="1"/>
</dbReference>
<comment type="similarity">
    <text evidence="2 5">Belongs to the DegT/DnrJ/EryC1 family.</text>
</comment>
<name>A0A1L3GL28_9BACT</name>
<dbReference type="KEGG" id="pef:A7E78_01475"/>
<evidence type="ECO:0000256" key="4">
    <source>
        <dbReference type="PIRSR" id="PIRSR000390-2"/>
    </source>
</evidence>